<reference evidence="2" key="1">
    <citation type="journal article" date="2018" name="MSphere">
        <title>Fusobacterium Genomics Using MinION and Illumina Sequencing Enables Genome Completion and Correction.</title>
        <authorList>
            <person name="Todd S.M."/>
            <person name="Settlage R.E."/>
            <person name="Lahmers K.K."/>
            <person name="Slade D.J."/>
        </authorList>
    </citation>
    <scope>NUCLEOTIDE SEQUENCE [LARGE SCALE GENOMIC DNA]</scope>
    <source>
        <strain evidence="2">ATCC 27725</strain>
    </source>
</reference>
<organism evidence="1 2">
    <name type="scientific">Fusobacterium varium ATCC 27725</name>
    <dbReference type="NCBI Taxonomy" id="469618"/>
    <lineage>
        <taxon>Bacteria</taxon>
        <taxon>Fusobacteriati</taxon>
        <taxon>Fusobacteriota</taxon>
        <taxon>Fusobacteriia</taxon>
        <taxon>Fusobacteriales</taxon>
        <taxon>Fusobacteriaceae</taxon>
        <taxon>Fusobacterium</taxon>
    </lineage>
</organism>
<gene>
    <name evidence="1" type="ORF">C4N18_15440</name>
</gene>
<proteinExistence type="predicted"/>
<keyword evidence="1" id="KW-0614">Plasmid</keyword>
<dbReference type="GeneID" id="77469401"/>
<accession>A0ABM6U854</accession>
<keyword evidence="2" id="KW-1185">Reference proteome</keyword>
<protein>
    <submittedName>
        <fullName evidence="1">Uncharacterized protein</fullName>
    </submittedName>
</protein>
<evidence type="ECO:0000313" key="1">
    <source>
        <dbReference type="EMBL" id="AVQ32639.1"/>
    </source>
</evidence>
<sequence>MATLQQGKIIQQALLKVGNVNDYNDTRSKKYRACEAMMDGVIQQVCSDNTFRFQSTTVKLTYFEISKDTGEYIFNLPQDFEGMQLKPKRSKSVGKYPERLSVMDNDRKFNNFRIQNEFIFADTPKVVLNYVRRIPLTEIPMYMSEYLSLMLARELCLMYPEYNDRIVYIERRLKEEKANVSFREGYGRIGGIINE</sequence>
<dbReference type="RefSeq" id="WP_005950076.1">
    <property type="nucleotide sequence ID" value="NZ_CP028104.1"/>
</dbReference>
<dbReference type="EMBL" id="CP028104">
    <property type="protein sequence ID" value="AVQ32639.1"/>
    <property type="molecule type" value="Genomic_DNA"/>
</dbReference>
<dbReference type="Proteomes" id="UP000241238">
    <property type="component" value="Plasmid pFvar_27725"/>
</dbReference>
<geneLocation type="plasmid" evidence="2">
    <name>pfvar_27725</name>
</geneLocation>
<evidence type="ECO:0000313" key="2">
    <source>
        <dbReference type="Proteomes" id="UP000241238"/>
    </source>
</evidence>
<name>A0ABM6U854_FUSVA</name>